<dbReference type="PANTHER" id="PTHR23088">
    <property type="entry name" value="NITRILASE-RELATED"/>
    <property type="match status" value="1"/>
</dbReference>
<feature type="domain" description="CN hydrolase" evidence="2">
    <location>
        <begin position="3"/>
        <end position="338"/>
    </location>
</feature>
<dbReference type="GO" id="GO:0016811">
    <property type="term" value="F:hydrolase activity, acting on carbon-nitrogen (but not peptide) bonds, in linear amides"/>
    <property type="evidence" value="ECO:0007669"/>
    <property type="project" value="InterPro"/>
</dbReference>
<evidence type="ECO:0000313" key="3">
    <source>
        <dbReference type="EMBL" id="KAG7344717.1"/>
    </source>
</evidence>
<gene>
    <name evidence="3" type="ORF">IV203_032248</name>
</gene>
<name>A0A9K3KJ59_9STRA</name>
<reference evidence="3" key="2">
    <citation type="submission" date="2021-04" db="EMBL/GenBank/DDBJ databases">
        <authorList>
            <person name="Podell S."/>
        </authorList>
    </citation>
    <scope>NUCLEOTIDE SEQUENCE</scope>
    <source>
        <strain evidence="3">Hildebrandi</strain>
    </source>
</reference>
<dbReference type="OrthoDB" id="10250282at2759"/>
<protein>
    <submittedName>
        <fullName evidence="3">Carbon-nitrogen hydrolase</fullName>
    </submittedName>
</protein>
<dbReference type="InterPro" id="IPR045254">
    <property type="entry name" value="Nit1/2_C-N_Hydrolase"/>
</dbReference>
<dbReference type="AlphaFoldDB" id="A0A9K3KJ59"/>
<evidence type="ECO:0000256" key="1">
    <source>
        <dbReference type="ARBA" id="ARBA00022801"/>
    </source>
</evidence>
<dbReference type="EMBL" id="JAGRRH010000022">
    <property type="protein sequence ID" value="KAG7344717.1"/>
    <property type="molecule type" value="Genomic_DNA"/>
</dbReference>
<proteinExistence type="predicted"/>
<dbReference type="CDD" id="cd07572">
    <property type="entry name" value="nit"/>
    <property type="match status" value="1"/>
</dbReference>
<dbReference type="PROSITE" id="PS50263">
    <property type="entry name" value="CN_HYDROLASE"/>
    <property type="match status" value="1"/>
</dbReference>
<comment type="caution">
    <text evidence="3">The sequence shown here is derived from an EMBL/GenBank/DDBJ whole genome shotgun (WGS) entry which is preliminary data.</text>
</comment>
<evidence type="ECO:0000259" key="2">
    <source>
        <dbReference type="PROSITE" id="PS50263"/>
    </source>
</evidence>
<reference evidence="3" key="1">
    <citation type="journal article" date="2021" name="Sci. Rep.">
        <title>Diploid genomic architecture of Nitzschia inconspicua, an elite biomass production diatom.</title>
        <authorList>
            <person name="Oliver A."/>
            <person name="Podell S."/>
            <person name="Pinowska A."/>
            <person name="Traller J.C."/>
            <person name="Smith S.R."/>
            <person name="McClure R."/>
            <person name="Beliaev A."/>
            <person name="Bohutskyi P."/>
            <person name="Hill E.A."/>
            <person name="Rabines A."/>
            <person name="Zheng H."/>
            <person name="Allen L.Z."/>
            <person name="Kuo A."/>
            <person name="Grigoriev I.V."/>
            <person name="Allen A.E."/>
            <person name="Hazlebeck D."/>
            <person name="Allen E.E."/>
        </authorList>
    </citation>
    <scope>NUCLEOTIDE SEQUENCE</scope>
    <source>
        <strain evidence="3">Hildebrandi</strain>
    </source>
</reference>
<evidence type="ECO:0000313" key="4">
    <source>
        <dbReference type="Proteomes" id="UP000693970"/>
    </source>
</evidence>
<dbReference type="PROSITE" id="PS01227">
    <property type="entry name" value="UPF0012"/>
    <property type="match status" value="1"/>
</dbReference>
<sequence>MRKGIAAIAQLRSTSNKYHNLRDVAYCARLAVEQQACMLFLPECFGFLGESSEQTLAEAEDPKYLWWEKHNNHDTDDEQQQHQKEAITSMLKETIQSTNPYNRSAVGIDDIPTISEDNDFVPNVISILDGLRVIAQTSGLWISGGGLHMANAPVSNEGKPRVYNTHIIMDHHGIIRTCYNKIHLFDVDIPGQVSLKESATTAPGTDYIICENTPLGTLGLTTCYDVRFPEQFQTLRKMGADVLLVPSAFTVPTGSAHWHTLLKARAIETQCYVLAAAQYGRHNVKRTSFGHALAVDPWGTVLADAGGYSNHNHSNNNNTPKEGTALFPPSIVTAEIDLDYLRDVRQRMPIETHRANALAAMEQIDQKS</sequence>
<accession>A0A9K3KJ59</accession>
<dbReference type="PANTHER" id="PTHR23088:SF27">
    <property type="entry name" value="DEAMINATED GLUTATHIONE AMIDASE"/>
    <property type="match status" value="1"/>
</dbReference>
<dbReference type="InterPro" id="IPR003010">
    <property type="entry name" value="C-N_Hydrolase"/>
</dbReference>
<keyword evidence="4" id="KW-1185">Reference proteome</keyword>
<keyword evidence="1 3" id="KW-0378">Hydrolase</keyword>
<dbReference type="Proteomes" id="UP000693970">
    <property type="component" value="Unassembled WGS sequence"/>
</dbReference>
<organism evidence="3 4">
    <name type="scientific">Nitzschia inconspicua</name>
    <dbReference type="NCBI Taxonomy" id="303405"/>
    <lineage>
        <taxon>Eukaryota</taxon>
        <taxon>Sar</taxon>
        <taxon>Stramenopiles</taxon>
        <taxon>Ochrophyta</taxon>
        <taxon>Bacillariophyta</taxon>
        <taxon>Bacillariophyceae</taxon>
        <taxon>Bacillariophycidae</taxon>
        <taxon>Bacillariales</taxon>
        <taxon>Bacillariaceae</taxon>
        <taxon>Nitzschia</taxon>
    </lineage>
</organism>
<dbReference type="InterPro" id="IPR001110">
    <property type="entry name" value="UPF0012_CS"/>
</dbReference>
<dbReference type="Pfam" id="PF00795">
    <property type="entry name" value="CN_hydrolase"/>
    <property type="match status" value="1"/>
</dbReference>